<sequence length="178" mass="19675">MGRKRASPSALLEEATSEISRQLAEQQQTIEEPQQQLQQQAEMCVDRVISRVQTRLWRDGDIELLRDAIAPQKPRLLGLKKARGSRILYLGERPTAPAEPSMVANAGLKSRRSRFKASAQAAPLAVNSERVKAKASTSDGSRQIDSEDDGGKSDTGSTHNMRMRRRTKTAKTKDCDGC</sequence>
<feature type="compositionally biased region" description="Basic residues" evidence="1">
    <location>
        <begin position="161"/>
        <end position="170"/>
    </location>
</feature>
<feature type="region of interest" description="Disordered" evidence="1">
    <location>
        <begin position="119"/>
        <end position="178"/>
    </location>
</feature>
<gene>
    <name evidence="2" type="ORF">PHYBOEH_003633</name>
</gene>
<evidence type="ECO:0000313" key="3">
    <source>
        <dbReference type="Proteomes" id="UP000693981"/>
    </source>
</evidence>
<keyword evidence="3" id="KW-1185">Reference proteome</keyword>
<dbReference type="EMBL" id="JAGDFL010000201">
    <property type="protein sequence ID" value="KAG7395544.1"/>
    <property type="molecule type" value="Genomic_DNA"/>
</dbReference>
<reference evidence="2" key="1">
    <citation type="submission" date="2021-02" db="EMBL/GenBank/DDBJ databases">
        <authorList>
            <person name="Palmer J.M."/>
        </authorList>
    </citation>
    <scope>NUCLEOTIDE SEQUENCE</scope>
    <source>
        <strain evidence="2">SCRP23</strain>
    </source>
</reference>
<dbReference type="Proteomes" id="UP000693981">
    <property type="component" value="Unassembled WGS sequence"/>
</dbReference>
<feature type="compositionally biased region" description="Basic and acidic residues" evidence="1">
    <location>
        <begin position="142"/>
        <end position="152"/>
    </location>
</feature>
<comment type="caution">
    <text evidence="2">The sequence shown here is derived from an EMBL/GenBank/DDBJ whole genome shotgun (WGS) entry which is preliminary data.</text>
</comment>
<name>A0A8T1WSF0_9STRA</name>
<proteinExistence type="predicted"/>
<organism evidence="2 3">
    <name type="scientific">Phytophthora boehmeriae</name>
    <dbReference type="NCBI Taxonomy" id="109152"/>
    <lineage>
        <taxon>Eukaryota</taxon>
        <taxon>Sar</taxon>
        <taxon>Stramenopiles</taxon>
        <taxon>Oomycota</taxon>
        <taxon>Peronosporomycetes</taxon>
        <taxon>Peronosporales</taxon>
        <taxon>Peronosporaceae</taxon>
        <taxon>Phytophthora</taxon>
    </lineage>
</organism>
<protein>
    <submittedName>
        <fullName evidence="2">Uncharacterized protein</fullName>
    </submittedName>
</protein>
<dbReference type="AlphaFoldDB" id="A0A8T1WSF0"/>
<evidence type="ECO:0000256" key="1">
    <source>
        <dbReference type="SAM" id="MobiDB-lite"/>
    </source>
</evidence>
<feature type="compositionally biased region" description="Low complexity" evidence="1">
    <location>
        <begin position="25"/>
        <end position="34"/>
    </location>
</feature>
<feature type="region of interest" description="Disordered" evidence="1">
    <location>
        <begin position="1"/>
        <end position="34"/>
    </location>
</feature>
<evidence type="ECO:0000313" key="2">
    <source>
        <dbReference type="EMBL" id="KAG7395544.1"/>
    </source>
</evidence>
<accession>A0A8T1WSF0</accession>